<dbReference type="EMBL" id="NIQC01000001">
    <property type="protein sequence ID" value="OWZ85057.1"/>
    <property type="molecule type" value="Genomic_DNA"/>
</dbReference>
<feature type="transmembrane region" description="Helical" evidence="8">
    <location>
        <begin position="131"/>
        <end position="151"/>
    </location>
</feature>
<dbReference type="Pfam" id="PF01032">
    <property type="entry name" value="FecCD"/>
    <property type="match status" value="1"/>
</dbReference>
<accession>A0A226C3Q1</accession>
<evidence type="ECO:0000313" key="10">
    <source>
        <dbReference type="Proteomes" id="UP000214588"/>
    </source>
</evidence>
<feature type="transmembrane region" description="Helical" evidence="8">
    <location>
        <begin position="72"/>
        <end position="89"/>
    </location>
</feature>
<evidence type="ECO:0000256" key="1">
    <source>
        <dbReference type="ARBA" id="ARBA00004651"/>
    </source>
</evidence>
<proteinExistence type="inferred from homology"/>
<reference evidence="9 10" key="1">
    <citation type="submission" date="2017-06" db="EMBL/GenBank/DDBJ databases">
        <title>Draft Genome Sequence of Natranaerobius trueperi halophilic, alkalithermophilic bacteria from soda lakes.</title>
        <authorList>
            <person name="Zhao B."/>
        </authorList>
    </citation>
    <scope>NUCLEOTIDE SEQUENCE [LARGE SCALE GENOMIC DNA]</scope>
    <source>
        <strain evidence="9 10">DSM 18760</strain>
    </source>
</reference>
<evidence type="ECO:0000256" key="8">
    <source>
        <dbReference type="SAM" id="Phobius"/>
    </source>
</evidence>
<dbReference type="Proteomes" id="UP000214588">
    <property type="component" value="Unassembled WGS sequence"/>
</dbReference>
<dbReference type="Gene3D" id="1.10.3470.10">
    <property type="entry name" value="ABC transporter involved in vitamin B12 uptake, BtuC"/>
    <property type="match status" value="1"/>
</dbReference>
<feature type="transmembrane region" description="Helical" evidence="8">
    <location>
        <begin position="101"/>
        <end position="119"/>
    </location>
</feature>
<comment type="caution">
    <text evidence="9">The sequence shown here is derived from an EMBL/GenBank/DDBJ whole genome shotgun (WGS) entry which is preliminary data.</text>
</comment>
<keyword evidence="6 8" id="KW-1133">Transmembrane helix</keyword>
<dbReference type="GO" id="GO:0022857">
    <property type="term" value="F:transmembrane transporter activity"/>
    <property type="evidence" value="ECO:0007669"/>
    <property type="project" value="InterPro"/>
</dbReference>
<dbReference type="AlphaFoldDB" id="A0A226C3Q1"/>
<keyword evidence="5 8" id="KW-0812">Transmembrane</keyword>
<dbReference type="InterPro" id="IPR037294">
    <property type="entry name" value="ABC_BtuC-like"/>
</dbReference>
<comment type="similarity">
    <text evidence="2">Belongs to the binding-protein-dependent transport system permease family. FecCD subfamily.</text>
</comment>
<comment type="subcellular location">
    <subcellularLocation>
        <location evidence="1">Cell membrane</location>
        <topology evidence="1">Multi-pass membrane protein</topology>
    </subcellularLocation>
</comment>
<feature type="transmembrane region" description="Helical" evidence="8">
    <location>
        <begin position="321"/>
        <end position="339"/>
    </location>
</feature>
<evidence type="ECO:0000256" key="4">
    <source>
        <dbReference type="ARBA" id="ARBA00022475"/>
    </source>
</evidence>
<dbReference type="SUPFAM" id="SSF81345">
    <property type="entry name" value="ABC transporter involved in vitamin B12 uptake, BtuC"/>
    <property type="match status" value="1"/>
</dbReference>
<dbReference type="GO" id="GO:0005886">
    <property type="term" value="C:plasma membrane"/>
    <property type="evidence" value="ECO:0007669"/>
    <property type="project" value="UniProtKB-SubCell"/>
</dbReference>
<dbReference type="PANTHER" id="PTHR30472">
    <property type="entry name" value="FERRIC ENTEROBACTIN TRANSPORT SYSTEM PERMEASE PROTEIN"/>
    <property type="match status" value="1"/>
</dbReference>
<gene>
    <name evidence="9" type="ORF">CDO51_00680</name>
</gene>
<evidence type="ECO:0000256" key="2">
    <source>
        <dbReference type="ARBA" id="ARBA00007935"/>
    </source>
</evidence>
<organism evidence="9 10">
    <name type="scientific">Natranaerobius trueperi</name>
    <dbReference type="NCBI Taxonomy" id="759412"/>
    <lineage>
        <taxon>Bacteria</taxon>
        <taxon>Bacillati</taxon>
        <taxon>Bacillota</taxon>
        <taxon>Clostridia</taxon>
        <taxon>Natranaerobiales</taxon>
        <taxon>Natranaerobiaceae</taxon>
        <taxon>Natranaerobius</taxon>
    </lineage>
</organism>
<keyword evidence="3" id="KW-0813">Transport</keyword>
<feature type="transmembrane region" description="Helical" evidence="8">
    <location>
        <begin position="204"/>
        <end position="225"/>
    </location>
</feature>
<dbReference type="InterPro" id="IPR000522">
    <property type="entry name" value="ABC_transptr_permease_BtuC"/>
</dbReference>
<feature type="transmembrane region" description="Helical" evidence="8">
    <location>
        <begin position="252"/>
        <end position="278"/>
    </location>
</feature>
<evidence type="ECO:0000256" key="3">
    <source>
        <dbReference type="ARBA" id="ARBA00022448"/>
    </source>
</evidence>
<name>A0A226C3Q1_9FIRM</name>
<protein>
    <submittedName>
        <fullName evidence="9">Iron ABC transporter</fullName>
    </submittedName>
</protein>
<keyword evidence="7 8" id="KW-0472">Membrane</keyword>
<evidence type="ECO:0000313" key="9">
    <source>
        <dbReference type="EMBL" id="OWZ85057.1"/>
    </source>
</evidence>
<feature type="transmembrane region" description="Helical" evidence="8">
    <location>
        <begin position="163"/>
        <end position="184"/>
    </location>
</feature>
<evidence type="ECO:0000256" key="6">
    <source>
        <dbReference type="ARBA" id="ARBA00022989"/>
    </source>
</evidence>
<keyword evidence="4" id="KW-1003">Cell membrane</keyword>
<sequence length="348" mass="37688">MMLFKRTTFFIMLFCLLLFTFGIVTAIGVADITIIDTYRIITSYLPGLSTFVEQDWSQGHENIVINLRLPRTLLSLMVGAALSLAGTTYQGLLRNPLADPFTIGVSSGAAVGASIFLLLQGLNSLMLPEFFGLPGFSFIGGMLALIVVYSLARVGGRVPPVTLLLAGVVVSSFLSAVISFLMLISGEDMQGIFFWISGGFNLASWNHVQILFPYLLIAGVIIYFFSRDLNIILLGEESATYLGIPVEKVKKILLIAASLITAASVSVSGMIGFIGLIVPHATRLLLGPDHRVIIPGSMLLGSISLCWMDVFARTMFGPSEIPVGIVTAFIGAPFFLILLKQKRGQFYF</sequence>
<evidence type="ECO:0000256" key="7">
    <source>
        <dbReference type="ARBA" id="ARBA00023136"/>
    </source>
</evidence>
<dbReference type="FunFam" id="1.10.3470.10:FF:000001">
    <property type="entry name" value="Vitamin B12 ABC transporter permease BtuC"/>
    <property type="match status" value="1"/>
</dbReference>
<dbReference type="OrthoDB" id="9792889at2"/>
<keyword evidence="10" id="KW-1185">Reference proteome</keyword>
<dbReference type="PANTHER" id="PTHR30472:SF25">
    <property type="entry name" value="ABC TRANSPORTER PERMEASE PROTEIN MJ0876-RELATED"/>
    <property type="match status" value="1"/>
</dbReference>
<evidence type="ECO:0000256" key="5">
    <source>
        <dbReference type="ARBA" id="ARBA00022692"/>
    </source>
</evidence>
<dbReference type="GO" id="GO:0033214">
    <property type="term" value="P:siderophore-iron import into cell"/>
    <property type="evidence" value="ECO:0007669"/>
    <property type="project" value="TreeGrafter"/>
</dbReference>
<dbReference type="CDD" id="cd06550">
    <property type="entry name" value="TM_ABC_iron-siderophores_like"/>
    <property type="match status" value="1"/>
</dbReference>